<protein>
    <submittedName>
        <fullName evidence="2">Uncharacterized protein</fullName>
    </submittedName>
</protein>
<feature type="region of interest" description="Disordered" evidence="1">
    <location>
        <begin position="79"/>
        <end position="100"/>
    </location>
</feature>
<dbReference type="EMBL" id="CADEPM010000004">
    <property type="protein sequence ID" value="CAB3404824.1"/>
    <property type="molecule type" value="Genomic_DNA"/>
</dbReference>
<comment type="caution">
    <text evidence="2">The sequence shown here is derived from an EMBL/GenBank/DDBJ whole genome shotgun (WGS) entry which is preliminary data.</text>
</comment>
<evidence type="ECO:0000313" key="3">
    <source>
        <dbReference type="Proteomes" id="UP000494206"/>
    </source>
</evidence>
<evidence type="ECO:0000313" key="2">
    <source>
        <dbReference type="EMBL" id="CAB3404824.1"/>
    </source>
</evidence>
<feature type="region of interest" description="Disordered" evidence="1">
    <location>
        <begin position="148"/>
        <end position="175"/>
    </location>
</feature>
<dbReference type="AlphaFoldDB" id="A0A8S1ES35"/>
<organism evidence="2 3">
    <name type="scientific">Caenorhabditis bovis</name>
    <dbReference type="NCBI Taxonomy" id="2654633"/>
    <lineage>
        <taxon>Eukaryota</taxon>
        <taxon>Metazoa</taxon>
        <taxon>Ecdysozoa</taxon>
        <taxon>Nematoda</taxon>
        <taxon>Chromadorea</taxon>
        <taxon>Rhabditida</taxon>
        <taxon>Rhabditina</taxon>
        <taxon>Rhabditomorpha</taxon>
        <taxon>Rhabditoidea</taxon>
        <taxon>Rhabditidae</taxon>
        <taxon>Peloderinae</taxon>
        <taxon>Caenorhabditis</taxon>
    </lineage>
</organism>
<proteinExistence type="predicted"/>
<dbReference type="Proteomes" id="UP000494206">
    <property type="component" value="Unassembled WGS sequence"/>
</dbReference>
<gene>
    <name evidence="2" type="ORF">CBOVIS_LOCUS7092</name>
</gene>
<feature type="region of interest" description="Disordered" evidence="1">
    <location>
        <begin position="264"/>
        <end position="295"/>
    </location>
</feature>
<feature type="compositionally biased region" description="Polar residues" evidence="1">
    <location>
        <begin position="91"/>
        <end position="100"/>
    </location>
</feature>
<sequence length="441" mass="51094">MGFARVERAAHAKLTKYLADKIAFMCRNLKILTENGDPSQGCQRKANLFDVVFMYKLAGIDLGKLEDYVSTVKPFPPDPDEEVLKSDDHNGSYSQSNSNGRVIEATSRKHTECAGTTKTMPSSIPHFDDLDDLQLGFNYYKPVVPKAPPNLIDPLPQKPADQRNRKSSSKLTDRSLTFNTDSDAISTKKSHSLPTVFDRAGSSKPSFLISPIKPINARPERPKQRGRIPAYRREFERRHEERLRFEQQMELKRIMEAKQKLIDRQPKMSKRQRLSVVPVSSHDSKEEEAARGWEADEVSRIQPSDTNLHGDNYPDRNVFVDLKHDKSLVLKIRKHRTFSSEPVFKKRPKIRVVPPKPPVIVVRDREPIPKLSINFKRISEDSIIVKRMTQNNYEQVDYNQWKTIEKWSHYNALSKVVPRKRVPLRIRLRRMKDQYEVVECK</sequence>
<reference evidence="2 3" key="1">
    <citation type="submission" date="2020-04" db="EMBL/GenBank/DDBJ databases">
        <authorList>
            <person name="Laetsch R D."/>
            <person name="Stevens L."/>
            <person name="Kumar S."/>
            <person name="Blaxter L. M."/>
        </authorList>
    </citation>
    <scope>NUCLEOTIDE SEQUENCE [LARGE SCALE GENOMIC DNA]</scope>
</reference>
<accession>A0A8S1ES35</accession>
<name>A0A8S1ES35_9PELO</name>
<evidence type="ECO:0000256" key="1">
    <source>
        <dbReference type="SAM" id="MobiDB-lite"/>
    </source>
</evidence>
<feature type="compositionally biased region" description="Basic and acidic residues" evidence="1">
    <location>
        <begin position="282"/>
        <end position="295"/>
    </location>
</feature>
<keyword evidence="3" id="KW-1185">Reference proteome</keyword>